<dbReference type="EMBL" id="KN555518">
    <property type="protein sequence ID" value="KHJ88631.1"/>
    <property type="molecule type" value="Genomic_DNA"/>
</dbReference>
<reference evidence="7 8" key="1">
    <citation type="submission" date="2014-03" db="EMBL/GenBank/DDBJ databases">
        <title>Draft genome of the hookworm Oesophagostomum dentatum.</title>
        <authorList>
            <person name="Mitreva M."/>
        </authorList>
    </citation>
    <scope>NUCLEOTIDE SEQUENCE [LARGE SCALE GENOMIC DNA]</scope>
    <source>
        <strain evidence="7 8">OD-Hann</strain>
    </source>
</reference>
<evidence type="ECO:0000256" key="1">
    <source>
        <dbReference type="ARBA" id="ARBA00004496"/>
    </source>
</evidence>
<dbReference type="SMART" id="SM00015">
    <property type="entry name" value="IQ"/>
    <property type="match status" value="7"/>
</dbReference>
<feature type="region of interest" description="Disordered" evidence="6">
    <location>
        <begin position="216"/>
        <end position="244"/>
    </location>
</feature>
<dbReference type="AlphaFoldDB" id="A0A0B1SXN5"/>
<dbReference type="Gene3D" id="1.20.5.190">
    <property type="match status" value="4"/>
</dbReference>
<keyword evidence="4" id="KW-0112">Calmodulin-binding</keyword>
<dbReference type="CDD" id="cd23767">
    <property type="entry name" value="IQCD"/>
    <property type="match status" value="2"/>
</dbReference>
<dbReference type="GO" id="GO:0000278">
    <property type="term" value="P:mitotic cell cycle"/>
    <property type="evidence" value="ECO:0007669"/>
    <property type="project" value="TreeGrafter"/>
</dbReference>
<dbReference type="GO" id="GO:0005737">
    <property type="term" value="C:cytoplasm"/>
    <property type="evidence" value="ECO:0007669"/>
    <property type="project" value="UniProtKB-SubCell"/>
</dbReference>
<dbReference type="OrthoDB" id="5870774at2759"/>
<evidence type="ECO:0000313" key="7">
    <source>
        <dbReference type="EMBL" id="KHJ88631.1"/>
    </source>
</evidence>
<dbReference type="GO" id="GO:0007051">
    <property type="term" value="P:spindle organization"/>
    <property type="evidence" value="ECO:0007669"/>
    <property type="project" value="TreeGrafter"/>
</dbReference>
<evidence type="ECO:0000256" key="3">
    <source>
        <dbReference type="ARBA" id="ARBA00022737"/>
    </source>
</evidence>
<dbReference type="PANTHER" id="PTHR22706">
    <property type="entry name" value="ASSEMBLY FACTOR FOR SPINDLE MICROTUBULES"/>
    <property type="match status" value="1"/>
</dbReference>
<proteinExistence type="predicted"/>
<dbReference type="SUPFAM" id="SSF52540">
    <property type="entry name" value="P-loop containing nucleoside triphosphate hydrolases"/>
    <property type="match status" value="2"/>
</dbReference>
<dbReference type="GO" id="GO:0000922">
    <property type="term" value="C:spindle pole"/>
    <property type="evidence" value="ECO:0007669"/>
    <property type="project" value="TreeGrafter"/>
</dbReference>
<dbReference type="InterPro" id="IPR000048">
    <property type="entry name" value="IQ_motif_EF-hand-BS"/>
</dbReference>
<keyword evidence="8" id="KW-1185">Reference proteome</keyword>
<dbReference type="PROSITE" id="PS50096">
    <property type="entry name" value="IQ"/>
    <property type="match status" value="7"/>
</dbReference>
<organism evidence="7 8">
    <name type="scientific">Oesophagostomum dentatum</name>
    <name type="common">Nodular worm</name>
    <dbReference type="NCBI Taxonomy" id="61180"/>
    <lineage>
        <taxon>Eukaryota</taxon>
        <taxon>Metazoa</taxon>
        <taxon>Ecdysozoa</taxon>
        <taxon>Nematoda</taxon>
        <taxon>Chromadorea</taxon>
        <taxon>Rhabditida</taxon>
        <taxon>Rhabditina</taxon>
        <taxon>Rhabditomorpha</taxon>
        <taxon>Strongyloidea</taxon>
        <taxon>Strongylidae</taxon>
        <taxon>Oesophagostomum</taxon>
    </lineage>
</organism>
<evidence type="ECO:0000313" key="8">
    <source>
        <dbReference type="Proteomes" id="UP000053660"/>
    </source>
</evidence>
<feature type="compositionally biased region" description="Polar residues" evidence="6">
    <location>
        <begin position="219"/>
        <end position="234"/>
    </location>
</feature>
<comment type="subcellular location">
    <subcellularLocation>
        <location evidence="1">Cytoplasm</location>
    </subcellularLocation>
</comment>
<dbReference type="InterPro" id="IPR051185">
    <property type="entry name" value="ASPM"/>
</dbReference>
<dbReference type="GO" id="GO:0051295">
    <property type="term" value="P:establishment of meiotic spindle localization"/>
    <property type="evidence" value="ECO:0007669"/>
    <property type="project" value="TreeGrafter"/>
</dbReference>
<gene>
    <name evidence="7" type="ORF">OESDEN_11573</name>
</gene>
<keyword evidence="3" id="KW-0677">Repeat</keyword>
<keyword evidence="2" id="KW-0963">Cytoplasm</keyword>
<dbReference type="Proteomes" id="UP000053660">
    <property type="component" value="Unassembled WGS sequence"/>
</dbReference>
<evidence type="ECO:0000256" key="5">
    <source>
        <dbReference type="SAM" id="Coils"/>
    </source>
</evidence>
<accession>A0A0B1SXN5</accession>
<dbReference type="InterPro" id="IPR027417">
    <property type="entry name" value="P-loop_NTPase"/>
</dbReference>
<dbReference type="PANTHER" id="PTHR22706:SF1">
    <property type="entry name" value="ASSEMBLY FACTOR FOR SPINDLE MICROTUBULES"/>
    <property type="match status" value="1"/>
</dbReference>
<evidence type="ECO:0000256" key="6">
    <source>
        <dbReference type="SAM" id="MobiDB-lite"/>
    </source>
</evidence>
<feature type="compositionally biased region" description="Polar residues" evidence="6">
    <location>
        <begin position="299"/>
        <end position="308"/>
    </location>
</feature>
<name>A0A0B1SXN5_OESDE</name>
<dbReference type="GO" id="GO:0005516">
    <property type="term" value="F:calmodulin binding"/>
    <property type="evidence" value="ECO:0007669"/>
    <property type="project" value="UniProtKB-KW"/>
</dbReference>
<dbReference type="Pfam" id="PF00612">
    <property type="entry name" value="IQ"/>
    <property type="match status" value="7"/>
</dbReference>
<feature type="coiled-coil region" evidence="5">
    <location>
        <begin position="39"/>
        <end position="129"/>
    </location>
</feature>
<evidence type="ECO:0000256" key="4">
    <source>
        <dbReference type="ARBA" id="ARBA00022860"/>
    </source>
</evidence>
<sequence length="545" mass="63998">MFLAKRRVVKMKDEKVHCEARRKAAAILIQSHYRGWKTRREFKKLLEEQRLEEEQSRREFAACKIQSYFRMLLARKALEKKKEEKLRLEKAREAAATVIQSRYRGWVARRNYKQLLEKRRLEQERMKRESAACKIQKAYRAHLLRRKSREERREQWRRIENAVIGIQKYARGMLARRRVAELIAFRMDYLHKVVVIQNYVRGFLARRRFKKMLEERQRQTMGNDGNFDATQALPSSPPAENVSSDDKFCIDMERLRRLKRNVRENERMQKYYSSLLEACERKLSEEDSSSNPEEIAVDQPSTSNGTYYQPTLADQITAATKIQAWFRGCLTRSHLSEHLHRRRSFMRNYLGNVAAEQPRDVVNSDVLDALPVHAKIHDAVEMLFDQRMYITKVGAYILNRLTSLSPHLCAYFVVDAQGLAAILDFLDQQHIGRGPATANIFLIIADVFLRIIECREPTVVAEVNARLEDCVGRALHVFHAFYCYPRLVCTFGKAILAMYQRPNAEQYFGKATFYLRYAQKRFASIPETDPRRAVLEELTSQILNS</sequence>
<feature type="region of interest" description="Disordered" evidence="6">
    <location>
        <begin position="283"/>
        <end position="308"/>
    </location>
</feature>
<keyword evidence="5" id="KW-0175">Coiled coil</keyword>
<evidence type="ECO:0000256" key="2">
    <source>
        <dbReference type="ARBA" id="ARBA00022490"/>
    </source>
</evidence>
<protein>
    <submittedName>
        <fullName evidence="7">Uncharacterized protein</fullName>
    </submittedName>
</protein>